<name>B9FKS1_ORYSJ</name>
<feature type="domain" description="DUF3615" evidence="2">
    <location>
        <begin position="57"/>
        <end position="194"/>
    </location>
</feature>
<feature type="compositionally biased region" description="Basic and acidic residues" evidence="1">
    <location>
        <begin position="32"/>
        <end position="43"/>
    </location>
</feature>
<dbReference type="PANTHER" id="PTHR33326">
    <property type="entry name" value="OS05G0543800 PROTEIN"/>
    <property type="match status" value="1"/>
</dbReference>
<feature type="region of interest" description="Disordered" evidence="1">
    <location>
        <begin position="1"/>
        <end position="46"/>
    </location>
</feature>
<gene>
    <name evidence="3" type="ORF">OsJ_18925</name>
</gene>
<dbReference type="Pfam" id="PF12274">
    <property type="entry name" value="DUF3615"/>
    <property type="match status" value="1"/>
</dbReference>
<dbReference type="Proteomes" id="UP000007752">
    <property type="component" value="Chromosome 5"/>
</dbReference>
<dbReference type="EMBL" id="CM000142">
    <property type="protein sequence ID" value="EEE64094.1"/>
    <property type="molecule type" value="Genomic_DNA"/>
</dbReference>
<reference evidence="3" key="2">
    <citation type="submission" date="2008-12" db="EMBL/GenBank/DDBJ databases">
        <title>Improved gene annotation of the rice (Oryza sativa) genomes.</title>
        <authorList>
            <person name="Wang J."/>
            <person name="Li R."/>
            <person name="Fan W."/>
            <person name="Huang Q."/>
            <person name="Zhang J."/>
            <person name="Zhou Y."/>
            <person name="Hu Y."/>
            <person name="Zi S."/>
            <person name="Li J."/>
            <person name="Ni P."/>
            <person name="Zheng H."/>
            <person name="Zhang Y."/>
            <person name="Zhao M."/>
            <person name="Hao Q."/>
            <person name="McDermott J."/>
            <person name="Samudrala R."/>
            <person name="Kristiansen K."/>
            <person name="Wong G.K.-S."/>
        </authorList>
    </citation>
    <scope>NUCLEOTIDE SEQUENCE</scope>
</reference>
<evidence type="ECO:0000313" key="3">
    <source>
        <dbReference type="EMBL" id="EEE64094.1"/>
    </source>
</evidence>
<proteinExistence type="predicted"/>
<dbReference type="PANTHER" id="PTHR33326:SF45">
    <property type="entry name" value="OS05G0477500 PROTEIN"/>
    <property type="match status" value="1"/>
</dbReference>
<organism evidence="3">
    <name type="scientific">Oryza sativa subsp. japonica</name>
    <name type="common">Rice</name>
    <dbReference type="NCBI Taxonomy" id="39947"/>
    <lineage>
        <taxon>Eukaryota</taxon>
        <taxon>Viridiplantae</taxon>
        <taxon>Streptophyta</taxon>
        <taxon>Embryophyta</taxon>
        <taxon>Tracheophyta</taxon>
        <taxon>Spermatophyta</taxon>
        <taxon>Magnoliopsida</taxon>
        <taxon>Liliopsida</taxon>
        <taxon>Poales</taxon>
        <taxon>Poaceae</taxon>
        <taxon>BOP clade</taxon>
        <taxon>Oryzoideae</taxon>
        <taxon>Oryzeae</taxon>
        <taxon>Oryzinae</taxon>
        <taxon>Oryza</taxon>
        <taxon>Oryza sativa</taxon>
    </lineage>
</organism>
<evidence type="ECO:0000256" key="1">
    <source>
        <dbReference type="SAM" id="MobiDB-lite"/>
    </source>
</evidence>
<dbReference type="AlphaFoldDB" id="B9FKS1"/>
<dbReference type="InterPro" id="IPR022059">
    <property type="entry name" value="DUF3615"/>
</dbReference>
<sequence length="353" mass="40392">MGGFQFLEAPSDRSDSSVSSLVPTSPAPARLMARDTTKSREPRVNPQVRLAQAKRFAEGALEHYNRRKKDKFELVDAVPCIGIPEPHCIYTHINFTARSSKKGSQELLFFAELYHCQRRQEVFTARLSKKGSRGEPSNAGRSLVQRGFVVTCCEPLGPDSMVGRKLLERDDTKVVRKNTDFTYCYGCPQMISHPKGEMYIAGHCNIPHVYEDHLRVLKSRGVRRELDYKKGNITAKRFKISRFYEFCNVNQINDDGVPCGLDQHNVKGTINNFLSKTMMIASFPVSYNCYDFEDRFEHVYQYDINDPIGSLHKLLSFTGFGFEENTPYCYFLDCNGERFGVLLMKIQRILPTM</sequence>
<reference evidence="3" key="1">
    <citation type="journal article" date="2005" name="PLoS Biol.">
        <title>The genomes of Oryza sativa: a history of duplications.</title>
        <authorList>
            <person name="Yu J."/>
            <person name="Wang J."/>
            <person name="Lin W."/>
            <person name="Li S."/>
            <person name="Li H."/>
            <person name="Zhou J."/>
            <person name="Ni P."/>
            <person name="Dong W."/>
            <person name="Hu S."/>
            <person name="Zeng C."/>
            <person name="Zhang J."/>
            <person name="Zhang Y."/>
            <person name="Li R."/>
            <person name="Xu Z."/>
            <person name="Li S."/>
            <person name="Li X."/>
            <person name="Zheng H."/>
            <person name="Cong L."/>
            <person name="Lin L."/>
            <person name="Yin J."/>
            <person name="Geng J."/>
            <person name="Li G."/>
            <person name="Shi J."/>
            <person name="Liu J."/>
            <person name="Lv H."/>
            <person name="Li J."/>
            <person name="Wang J."/>
            <person name="Deng Y."/>
            <person name="Ran L."/>
            <person name="Shi X."/>
            <person name="Wang X."/>
            <person name="Wu Q."/>
            <person name="Li C."/>
            <person name="Ren X."/>
            <person name="Wang J."/>
            <person name="Wang X."/>
            <person name="Li D."/>
            <person name="Liu D."/>
            <person name="Zhang X."/>
            <person name="Ji Z."/>
            <person name="Zhao W."/>
            <person name="Sun Y."/>
            <person name="Zhang Z."/>
            <person name="Bao J."/>
            <person name="Han Y."/>
            <person name="Dong L."/>
            <person name="Ji J."/>
            <person name="Chen P."/>
            <person name="Wu S."/>
            <person name="Liu J."/>
            <person name="Xiao Y."/>
            <person name="Bu D."/>
            <person name="Tan J."/>
            <person name="Yang L."/>
            <person name="Ye C."/>
            <person name="Zhang J."/>
            <person name="Xu J."/>
            <person name="Zhou Y."/>
            <person name="Yu Y."/>
            <person name="Zhang B."/>
            <person name="Zhuang S."/>
            <person name="Wei H."/>
            <person name="Liu B."/>
            <person name="Lei M."/>
            <person name="Yu H."/>
            <person name="Li Y."/>
            <person name="Xu H."/>
            <person name="Wei S."/>
            <person name="He X."/>
            <person name="Fang L."/>
            <person name="Zhang Z."/>
            <person name="Zhang Y."/>
            <person name="Huang X."/>
            <person name="Su Z."/>
            <person name="Tong W."/>
            <person name="Li J."/>
            <person name="Tong Z."/>
            <person name="Li S."/>
            <person name="Ye J."/>
            <person name="Wang L."/>
            <person name="Fang L."/>
            <person name="Lei T."/>
            <person name="Chen C."/>
            <person name="Chen H."/>
            <person name="Xu Z."/>
            <person name="Li H."/>
            <person name="Huang H."/>
            <person name="Zhang F."/>
            <person name="Xu H."/>
            <person name="Li N."/>
            <person name="Zhao C."/>
            <person name="Li S."/>
            <person name="Dong L."/>
            <person name="Huang Y."/>
            <person name="Li L."/>
            <person name="Xi Y."/>
            <person name="Qi Q."/>
            <person name="Li W."/>
            <person name="Zhang B."/>
            <person name="Hu W."/>
            <person name="Zhang Y."/>
            <person name="Tian X."/>
            <person name="Jiao Y."/>
            <person name="Liang X."/>
            <person name="Jin J."/>
            <person name="Gao L."/>
            <person name="Zheng W."/>
            <person name="Hao B."/>
            <person name="Liu S."/>
            <person name="Wang W."/>
            <person name="Yuan L."/>
            <person name="Cao M."/>
            <person name="McDermott J."/>
            <person name="Samudrala R."/>
            <person name="Wang J."/>
            <person name="Wong G.K."/>
            <person name="Yang H."/>
        </authorList>
    </citation>
    <scope>NUCLEOTIDE SEQUENCE [LARGE SCALE GENOMIC DNA]</scope>
</reference>
<accession>B9FKS1</accession>
<feature type="compositionally biased region" description="Low complexity" evidence="1">
    <location>
        <begin position="16"/>
        <end position="28"/>
    </location>
</feature>
<evidence type="ECO:0000259" key="2">
    <source>
        <dbReference type="Pfam" id="PF12274"/>
    </source>
</evidence>
<protein>
    <recommendedName>
        <fullName evidence="2">DUF3615 domain-containing protein</fullName>
    </recommendedName>
</protein>